<comment type="subcellular location">
    <subcellularLocation>
        <location evidence="1">Nucleus</location>
    </subcellularLocation>
</comment>
<dbReference type="FunFam" id="1.20.1270.220:FF:000001">
    <property type="entry name" value="bromodomain-containing protein 2 isoform X1"/>
    <property type="match status" value="1"/>
</dbReference>
<evidence type="ECO:0000256" key="4">
    <source>
        <dbReference type="ARBA" id="ARBA00023015"/>
    </source>
</evidence>
<keyword evidence="7" id="KW-0539">Nucleus</keyword>
<dbReference type="PANTHER" id="PTHR22880">
    <property type="entry name" value="FALZ-RELATED BROMODOMAIN-CONTAINING PROTEINS"/>
    <property type="match status" value="1"/>
</dbReference>
<evidence type="ECO:0000259" key="11">
    <source>
        <dbReference type="PROSITE" id="PS50014"/>
    </source>
</evidence>
<dbReference type="InterPro" id="IPR043509">
    <property type="entry name" value="Bromo_Brdt_II"/>
</dbReference>
<dbReference type="CDD" id="cd05498">
    <property type="entry name" value="Bromo_Brdt_II_like"/>
    <property type="match status" value="1"/>
</dbReference>
<dbReference type="Pfam" id="PF17035">
    <property type="entry name" value="BET"/>
    <property type="match status" value="1"/>
</dbReference>
<dbReference type="GO" id="GO:0005634">
    <property type="term" value="C:nucleus"/>
    <property type="evidence" value="ECO:0007669"/>
    <property type="project" value="UniProtKB-SubCell"/>
</dbReference>
<dbReference type="InterPro" id="IPR031354">
    <property type="entry name" value="BRD4_CDT"/>
</dbReference>
<evidence type="ECO:0000256" key="10">
    <source>
        <dbReference type="SAM" id="MobiDB-lite"/>
    </source>
</evidence>
<feature type="region of interest" description="Disordered" evidence="10">
    <location>
        <begin position="630"/>
        <end position="690"/>
    </location>
</feature>
<dbReference type="InterPro" id="IPR038336">
    <property type="entry name" value="NET_sf"/>
</dbReference>
<keyword evidence="14" id="KW-1185">Reference proteome</keyword>
<protein>
    <submittedName>
        <fullName evidence="13">Bromodomain, testis-specific</fullName>
    </submittedName>
</protein>
<sequence>MSDAKICPTVSGNPPPPEVINSKMPGRITNQLQYLEKVVIKALLRHQFSWPFRQPVDAVALRLPDYYTIIKNPMDLSTIKKRLQNNYYWQGLDCIKDFNTMFTNCYVYNKPEDDIVFMAQSLEKLFLQKVSKMPNEECEVTTITSKEPVKGRKMNAGEIKQRSIVSEVVLQQTVTVIPPDVPAFLQPIKLSAHIDASIKKGFKRKAEPTAATTSGVINSEVFPTEDHSAPCTLLSRRGSGRPIKPPKKDLPSSEVKVRLSEQLRCCNEILKELLSKRHSMHAWPFYTPVDAVALGLHDYHDIIKQPMDLATIKKKMDQREYGNAKEFAADVRLMFSNCYKYNPPAHGVVYMARKLQEVFEARYLKVPEELEGCSLPHRVEMVNIDRVGNLLTSASSESESSSGEERSSEEVAMQLANLEDGLKAVSDQLKRLSQEPQLKPKKKDKLKKDKRSKEKYIARLKHKSSRYKSMVEKMANLKSSIMLANRHNIHGVHSKCENEVSSKPVTYQEKKQLKQDIDKLPGDKLGKLVKIIHARESCLRDSTLEEIEVDFELLKPSTLRALQKFVRACLRKCNKNVNKQKQVKPTVGMKAGKLKEADKSQVVSKEQIFIKKNKPVAAKVIILPDLNHHSHLSEGSSSSSSSSSSDFSTPDSSDSESVPNPKKQKRKNSFQKTKLKETHPDCSTQISETKDMTNTVVETCQPPPAVQSSTAETIEDHQTLLNAEQTCDKLALSPPGTAHMQFSFVSAEKEFNPCSDLALTHTDLSALLSPMASPGVVLDWAAARFEHGPVLSPLRDSPLPSKDETRSNFRYSEDFPDNQVTGLNYTNTTIRSTEEEKPQITKKDIVLKNAVSWARLVRQSVTSTAIKSSRESFQQFRKAVIEKEEREKALKKKQEDGHKEREAPEKNSLSGSCKAEIITQPVKEDPDSPESICTEASLDSPKDVEHQKSPKETQPVTTQSQVEREMARRREQERRRREAMSSIDMTLQRDIMTNFELNLD</sequence>
<dbReference type="InterPro" id="IPR027353">
    <property type="entry name" value="NET_dom"/>
</dbReference>
<dbReference type="PANTHER" id="PTHR22880:SF143">
    <property type="entry name" value="BROMODOMAIN-CONTAINING PROTEIN 4"/>
    <property type="match status" value="1"/>
</dbReference>
<dbReference type="GeneTree" id="ENSGT00940000166414"/>
<evidence type="ECO:0000256" key="7">
    <source>
        <dbReference type="ARBA" id="ARBA00023242"/>
    </source>
</evidence>
<evidence type="ECO:0000259" key="12">
    <source>
        <dbReference type="PROSITE" id="PS51525"/>
    </source>
</evidence>
<dbReference type="PROSITE" id="PS50014">
    <property type="entry name" value="BROMODOMAIN_2"/>
    <property type="match status" value="2"/>
</dbReference>
<feature type="compositionally biased region" description="Polar residues" evidence="10">
    <location>
        <begin position="952"/>
        <end position="961"/>
    </location>
</feature>
<feature type="compositionally biased region" description="Basic and acidic residues" evidence="10">
    <location>
        <begin position="887"/>
        <end position="905"/>
    </location>
</feature>
<feature type="domain" description="Bromo" evidence="11">
    <location>
        <begin position="44"/>
        <end position="116"/>
    </location>
</feature>
<keyword evidence="6" id="KW-0804">Transcription</keyword>
<accession>A0A3Q3H125</accession>
<dbReference type="InterPro" id="IPR050935">
    <property type="entry name" value="Bromo_chromatin_reader"/>
</dbReference>
<dbReference type="Ensembl" id="ENSLBET00000038599.1">
    <property type="protein sequence ID" value="ENSLBEP00000037063.1"/>
    <property type="gene ID" value="ENSLBEG00000027664.1"/>
</dbReference>
<feature type="compositionally biased region" description="Low complexity" evidence="10">
    <location>
        <begin position="633"/>
        <end position="657"/>
    </location>
</feature>
<dbReference type="Proteomes" id="UP000261660">
    <property type="component" value="Unplaced"/>
</dbReference>
<evidence type="ECO:0000256" key="9">
    <source>
        <dbReference type="PROSITE-ProRule" id="PRU00035"/>
    </source>
</evidence>
<evidence type="ECO:0000313" key="13">
    <source>
        <dbReference type="Ensembl" id="ENSLBEP00000037063.1"/>
    </source>
</evidence>
<dbReference type="FunCoup" id="A0A3Q3H125">
    <property type="interactions" value="305"/>
</dbReference>
<feature type="region of interest" description="Disordered" evidence="10">
    <location>
        <begin position="887"/>
        <end position="985"/>
    </location>
</feature>
<evidence type="ECO:0000256" key="6">
    <source>
        <dbReference type="ARBA" id="ARBA00023163"/>
    </source>
</evidence>
<name>A0A3Q3H125_9LABR</name>
<dbReference type="InterPro" id="IPR018359">
    <property type="entry name" value="Bromodomain_CS"/>
</dbReference>
<dbReference type="InterPro" id="IPR001487">
    <property type="entry name" value="Bromodomain"/>
</dbReference>
<feature type="domain" description="NET" evidence="12">
    <location>
        <begin position="495"/>
        <end position="577"/>
    </location>
</feature>
<feature type="region of interest" description="Disordered" evidence="10">
    <location>
        <begin position="430"/>
        <end position="455"/>
    </location>
</feature>
<reference evidence="13" key="1">
    <citation type="submission" date="2025-08" db="UniProtKB">
        <authorList>
            <consortium name="Ensembl"/>
        </authorList>
    </citation>
    <scope>IDENTIFICATION</scope>
</reference>
<dbReference type="GO" id="GO:0006338">
    <property type="term" value="P:chromatin remodeling"/>
    <property type="evidence" value="ECO:0007669"/>
    <property type="project" value="TreeGrafter"/>
</dbReference>
<comment type="similarity">
    <text evidence="8">Belongs to the BET family.</text>
</comment>
<dbReference type="Pfam" id="PF17105">
    <property type="entry name" value="BRD4_CDT"/>
    <property type="match status" value="1"/>
</dbReference>
<feature type="domain" description="Bromo" evidence="11">
    <location>
        <begin position="277"/>
        <end position="349"/>
    </location>
</feature>
<keyword evidence="5 9" id="KW-0103">Bromodomain</keyword>
<dbReference type="SUPFAM" id="SSF47370">
    <property type="entry name" value="Bromodomain"/>
    <property type="match status" value="2"/>
</dbReference>
<dbReference type="InParanoid" id="A0A3Q3H125"/>
<dbReference type="GO" id="GO:0000785">
    <property type="term" value="C:chromatin"/>
    <property type="evidence" value="ECO:0007669"/>
    <property type="project" value="TreeGrafter"/>
</dbReference>
<dbReference type="PROSITE" id="PS51525">
    <property type="entry name" value="NET"/>
    <property type="match status" value="1"/>
</dbReference>
<dbReference type="InterPro" id="IPR043508">
    <property type="entry name" value="Bromo_Brdt_I"/>
</dbReference>
<dbReference type="CDD" id="cd05497">
    <property type="entry name" value="Bromo_Brdt_I_like"/>
    <property type="match status" value="1"/>
</dbReference>
<dbReference type="Pfam" id="PF00439">
    <property type="entry name" value="Bromodomain"/>
    <property type="match status" value="2"/>
</dbReference>
<feature type="compositionally biased region" description="Polar residues" evidence="10">
    <location>
        <begin position="681"/>
        <end position="690"/>
    </location>
</feature>
<keyword evidence="2" id="KW-0677">Repeat</keyword>
<dbReference type="Gene3D" id="1.20.1270.220">
    <property type="match status" value="1"/>
</dbReference>
<dbReference type="InterPro" id="IPR036427">
    <property type="entry name" value="Bromodomain-like_sf"/>
</dbReference>
<reference evidence="13" key="2">
    <citation type="submission" date="2025-09" db="UniProtKB">
        <authorList>
            <consortium name="Ensembl"/>
        </authorList>
    </citation>
    <scope>IDENTIFICATION</scope>
</reference>
<keyword evidence="3" id="KW-0156">Chromatin regulator</keyword>
<feature type="compositionally biased region" description="Basic residues" evidence="10">
    <location>
        <begin position="439"/>
        <end position="450"/>
    </location>
</feature>
<dbReference type="AlphaFoldDB" id="A0A3Q3H125"/>
<evidence type="ECO:0000256" key="2">
    <source>
        <dbReference type="ARBA" id="ARBA00022737"/>
    </source>
</evidence>
<dbReference type="STRING" id="56723.ENSLBEP00000037063"/>
<proteinExistence type="inferred from homology"/>
<dbReference type="Gene3D" id="1.20.920.10">
    <property type="entry name" value="Bromodomain-like"/>
    <property type="match status" value="2"/>
</dbReference>
<evidence type="ECO:0000256" key="5">
    <source>
        <dbReference type="ARBA" id="ARBA00023117"/>
    </source>
</evidence>
<evidence type="ECO:0000256" key="3">
    <source>
        <dbReference type="ARBA" id="ARBA00022853"/>
    </source>
</evidence>
<feature type="compositionally biased region" description="Basic and acidic residues" evidence="10">
    <location>
        <begin position="940"/>
        <end position="951"/>
    </location>
</feature>
<feature type="compositionally biased region" description="Basic and acidic residues" evidence="10">
    <location>
        <begin position="962"/>
        <end position="979"/>
    </location>
</feature>
<organism evidence="13 14">
    <name type="scientific">Labrus bergylta</name>
    <name type="common">ballan wrasse</name>
    <dbReference type="NCBI Taxonomy" id="56723"/>
    <lineage>
        <taxon>Eukaryota</taxon>
        <taxon>Metazoa</taxon>
        <taxon>Chordata</taxon>
        <taxon>Craniata</taxon>
        <taxon>Vertebrata</taxon>
        <taxon>Euteleostomi</taxon>
        <taxon>Actinopterygii</taxon>
        <taxon>Neopterygii</taxon>
        <taxon>Teleostei</taxon>
        <taxon>Neoteleostei</taxon>
        <taxon>Acanthomorphata</taxon>
        <taxon>Eupercaria</taxon>
        <taxon>Labriformes</taxon>
        <taxon>Labridae</taxon>
        <taxon>Labrus</taxon>
    </lineage>
</organism>
<evidence type="ECO:0000256" key="1">
    <source>
        <dbReference type="ARBA" id="ARBA00004123"/>
    </source>
</evidence>
<dbReference type="FunFam" id="1.20.920.10:FF:000002">
    <property type="entry name" value="Bromodomain-containing protein 4"/>
    <property type="match status" value="1"/>
</dbReference>
<dbReference type="FunFam" id="1.20.920.10:FF:000003">
    <property type="entry name" value="Bromodomain-containing protein 2"/>
    <property type="match status" value="1"/>
</dbReference>
<dbReference type="PROSITE" id="PS00633">
    <property type="entry name" value="BROMODOMAIN_1"/>
    <property type="match status" value="2"/>
</dbReference>
<dbReference type="SMART" id="SM00297">
    <property type="entry name" value="BROMO"/>
    <property type="match status" value="2"/>
</dbReference>
<evidence type="ECO:0000256" key="8">
    <source>
        <dbReference type="ARBA" id="ARBA00044509"/>
    </source>
</evidence>
<dbReference type="PRINTS" id="PR00503">
    <property type="entry name" value="BROMODOMAIN"/>
</dbReference>
<evidence type="ECO:0000313" key="14">
    <source>
        <dbReference type="Proteomes" id="UP000261660"/>
    </source>
</evidence>
<dbReference type="GO" id="GO:0006355">
    <property type="term" value="P:regulation of DNA-templated transcription"/>
    <property type="evidence" value="ECO:0007669"/>
    <property type="project" value="TreeGrafter"/>
</dbReference>
<keyword evidence="4" id="KW-0805">Transcription regulation</keyword>